<dbReference type="PANTHER" id="PTHR43415:SF3">
    <property type="entry name" value="GNAT-FAMILY ACETYLTRANSFERASE"/>
    <property type="match status" value="1"/>
</dbReference>
<dbReference type="RefSeq" id="WP_155703141.1">
    <property type="nucleotide sequence ID" value="NZ_CP034235.1"/>
</dbReference>
<dbReference type="GO" id="GO:0016747">
    <property type="term" value="F:acyltransferase activity, transferring groups other than amino-acyl groups"/>
    <property type="evidence" value="ECO:0007669"/>
    <property type="project" value="InterPro"/>
</dbReference>
<dbReference type="SUPFAM" id="SSF55729">
    <property type="entry name" value="Acyl-CoA N-acyltransferases (Nat)"/>
    <property type="match status" value="1"/>
</dbReference>
<feature type="domain" description="N-acetyltransferase" evidence="1">
    <location>
        <begin position="10"/>
        <end position="163"/>
    </location>
</feature>
<accession>A0A6B8RS23</accession>
<proteinExistence type="predicted"/>
<dbReference type="OrthoDB" id="162775at2"/>
<dbReference type="InterPro" id="IPR000182">
    <property type="entry name" value="GNAT_dom"/>
</dbReference>
<evidence type="ECO:0000259" key="1">
    <source>
        <dbReference type="PROSITE" id="PS51186"/>
    </source>
</evidence>
<protein>
    <submittedName>
        <fullName evidence="2">N-acetyltransferase</fullName>
    </submittedName>
</protein>
<dbReference type="KEGG" id="ppsc:EHS13_25715"/>
<dbReference type="Pfam" id="PF13302">
    <property type="entry name" value="Acetyltransf_3"/>
    <property type="match status" value="1"/>
</dbReference>
<dbReference type="PROSITE" id="PS51186">
    <property type="entry name" value="GNAT"/>
    <property type="match status" value="1"/>
</dbReference>
<dbReference type="PANTHER" id="PTHR43415">
    <property type="entry name" value="SPERMIDINE N(1)-ACETYLTRANSFERASE"/>
    <property type="match status" value="1"/>
</dbReference>
<name>A0A6B8RS23_9BACL</name>
<reference evidence="3" key="1">
    <citation type="submission" date="2018-11" db="EMBL/GenBank/DDBJ databases">
        <title>Complete genome sequence of Paenibacillus sp. ML311-T8.</title>
        <authorList>
            <person name="Nam Y.-D."/>
            <person name="Kang J."/>
            <person name="Chung W.-H."/>
            <person name="Park Y.S."/>
        </authorList>
    </citation>
    <scope>NUCLEOTIDE SEQUENCE [LARGE SCALE GENOMIC DNA]</scope>
    <source>
        <strain evidence="3">ML311-T8</strain>
    </source>
</reference>
<keyword evidence="2" id="KW-0808">Transferase</keyword>
<dbReference type="InterPro" id="IPR016181">
    <property type="entry name" value="Acyl_CoA_acyltransferase"/>
</dbReference>
<dbReference type="Proteomes" id="UP000426246">
    <property type="component" value="Chromosome"/>
</dbReference>
<organism evidence="2 3">
    <name type="scientific">Paenibacillus psychroresistens</name>
    <dbReference type="NCBI Taxonomy" id="1778678"/>
    <lineage>
        <taxon>Bacteria</taxon>
        <taxon>Bacillati</taxon>
        <taxon>Bacillota</taxon>
        <taxon>Bacilli</taxon>
        <taxon>Bacillales</taxon>
        <taxon>Paenibacillaceae</taxon>
        <taxon>Paenibacillus</taxon>
    </lineage>
</organism>
<dbReference type="AlphaFoldDB" id="A0A6B8RS23"/>
<dbReference type="Gene3D" id="3.40.630.30">
    <property type="match status" value="1"/>
</dbReference>
<gene>
    <name evidence="2" type="ORF">EHS13_25715</name>
</gene>
<evidence type="ECO:0000313" key="3">
    <source>
        <dbReference type="Proteomes" id="UP000426246"/>
    </source>
</evidence>
<dbReference type="EMBL" id="CP034235">
    <property type="protein sequence ID" value="QGQ98048.1"/>
    <property type="molecule type" value="Genomic_DNA"/>
</dbReference>
<dbReference type="CDD" id="cd04301">
    <property type="entry name" value="NAT_SF"/>
    <property type="match status" value="1"/>
</dbReference>
<evidence type="ECO:0000313" key="2">
    <source>
        <dbReference type="EMBL" id="QGQ98048.1"/>
    </source>
</evidence>
<sequence length="169" mass="19319">MSDKIMEQDITIQPFTNQDSNMVYAFFQRLSTETRTAFRPHPFTEETAKQLAGEDVANVETKRFAASLRIDNQDVMIGYFFFWDWHTGVPSFGIAVADSYQGMGLGWIMTSYALEFARSHGKGGVMLTTDRTNIRGQALYKKCGFEIIGHDLTGEFLLIHRYVINMCLY</sequence>
<keyword evidence="3" id="KW-1185">Reference proteome</keyword>